<dbReference type="Proteomes" id="UP000663651">
    <property type="component" value="Chromosome"/>
</dbReference>
<dbReference type="SMART" id="SM00283">
    <property type="entry name" value="MA"/>
    <property type="match status" value="1"/>
</dbReference>
<keyword evidence="8" id="KW-1185">Reference proteome</keyword>
<evidence type="ECO:0000256" key="3">
    <source>
        <dbReference type="PROSITE-ProRule" id="PRU00284"/>
    </source>
</evidence>
<dbReference type="PROSITE" id="PS50111">
    <property type="entry name" value="CHEMOTAXIS_TRANSDUC_2"/>
    <property type="match status" value="1"/>
</dbReference>
<evidence type="ECO:0000256" key="2">
    <source>
        <dbReference type="ARBA" id="ARBA00029447"/>
    </source>
</evidence>
<sequence>MLKNVTIGTKLALGFGTVLLLLTIFTAVTVGSLRTVEVSIGQMKGESLPYALLAEEMAFEVIQVQQFLTDVGATREPDAYREAEETAAGFRTGVEKFREMFQREHDEKGLAAINDMAQAFDSFYTLGKRMADAYMKEGTEGGNRTMREFDAASSTLAEKVRLFKKSQVDEANAMAGHIEQSTGSVEKLLLGLGIAGLFIGILVAYGITRSIRRPLATTVDAIGRIASGDLTVQLPDHGTNEIGILAGAINKMTDDMNGVLKALSQASNHLSSSAAELVAQAEQMACGAEEVSAQTQAVATASEEMAATAHDIASNCTMAANNSRMANEQAATGAGVIRQTVDGMHRISEKVRRSSEKVENLLARSEQIGQIVSTIEDIADQTNLLALNAAIEAARAGEQGRGFAVVADEVRALAERTAKATHEITGMIRSIQQETGDAVKAIEEGVLEVADGREGALQSSSALKEIIKQIETVTNQVNMIAVASEQQNATTVEITNNIQQVTTVIEASTRGSEETAMSAKTLSKLAEELQALVGRFKLAA</sequence>
<dbReference type="RefSeq" id="WP_207163764.1">
    <property type="nucleotide sequence ID" value="NZ_CP071382.1"/>
</dbReference>
<reference evidence="7 8" key="1">
    <citation type="submission" date="2021-03" db="EMBL/GenBank/DDBJ databases">
        <title>Geobacter metallireducens gen. nov. sp. nov., a microorganism capable of coupling the complete oxidation of organic compounds to the reduction of iron and other metals.</title>
        <authorList>
            <person name="Li Y."/>
        </authorList>
    </citation>
    <scope>NUCLEOTIDE SEQUENCE [LARGE SCALE GENOMIC DNA]</scope>
    <source>
        <strain evidence="7 8">Jerry-YX</strain>
    </source>
</reference>
<dbReference type="InterPro" id="IPR003660">
    <property type="entry name" value="HAMP_dom"/>
</dbReference>
<evidence type="ECO:0000256" key="1">
    <source>
        <dbReference type="ARBA" id="ARBA00023224"/>
    </source>
</evidence>
<dbReference type="PANTHER" id="PTHR32089:SF112">
    <property type="entry name" value="LYSOZYME-LIKE PROTEIN-RELATED"/>
    <property type="match status" value="1"/>
</dbReference>
<gene>
    <name evidence="7" type="ORF">JZM60_01375</name>
</gene>
<dbReference type="SUPFAM" id="SSF58104">
    <property type="entry name" value="Methyl-accepting chemotaxis protein (MCP) signaling domain"/>
    <property type="match status" value="1"/>
</dbReference>
<feature type="domain" description="HAMP" evidence="6">
    <location>
        <begin position="209"/>
        <end position="261"/>
    </location>
</feature>
<feature type="domain" description="Methyl-accepting transducer" evidence="5">
    <location>
        <begin position="266"/>
        <end position="502"/>
    </location>
</feature>
<dbReference type="Pfam" id="PF00672">
    <property type="entry name" value="HAMP"/>
    <property type="match status" value="1"/>
</dbReference>
<dbReference type="EMBL" id="CP071382">
    <property type="protein sequence ID" value="QSV45975.1"/>
    <property type="molecule type" value="Genomic_DNA"/>
</dbReference>
<evidence type="ECO:0000313" key="8">
    <source>
        <dbReference type="Proteomes" id="UP000663651"/>
    </source>
</evidence>
<dbReference type="InterPro" id="IPR004089">
    <property type="entry name" value="MCPsignal_dom"/>
</dbReference>
<proteinExistence type="inferred from homology"/>
<dbReference type="PROSITE" id="PS50885">
    <property type="entry name" value="HAMP"/>
    <property type="match status" value="1"/>
</dbReference>
<dbReference type="SMART" id="SM00304">
    <property type="entry name" value="HAMP"/>
    <property type="match status" value="1"/>
</dbReference>
<organism evidence="7 8">
    <name type="scientific">Geobacter benzoatilyticus</name>
    <dbReference type="NCBI Taxonomy" id="2815309"/>
    <lineage>
        <taxon>Bacteria</taxon>
        <taxon>Pseudomonadati</taxon>
        <taxon>Thermodesulfobacteriota</taxon>
        <taxon>Desulfuromonadia</taxon>
        <taxon>Geobacterales</taxon>
        <taxon>Geobacteraceae</taxon>
        <taxon>Geobacter</taxon>
    </lineage>
</organism>
<dbReference type="Gene3D" id="1.10.287.950">
    <property type="entry name" value="Methyl-accepting chemotaxis protein"/>
    <property type="match status" value="1"/>
</dbReference>
<dbReference type="Pfam" id="PF00015">
    <property type="entry name" value="MCPsignal"/>
    <property type="match status" value="1"/>
</dbReference>
<dbReference type="CDD" id="cd11386">
    <property type="entry name" value="MCP_signal"/>
    <property type="match status" value="1"/>
</dbReference>
<keyword evidence="4" id="KW-0472">Membrane</keyword>
<keyword evidence="1 3" id="KW-0807">Transducer</keyword>
<evidence type="ECO:0000259" key="5">
    <source>
        <dbReference type="PROSITE" id="PS50111"/>
    </source>
</evidence>
<feature type="transmembrane region" description="Helical" evidence="4">
    <location>
        <begin position="188"/>
        <end position="207"/>
    </location>
</feature>
<dbReference type="PANTHER" id="PTHR32089">
    <property type="entry name" value="METHYL-ACCEPTING CHEMOTAXIS PROTEIN MCPB"/>
    <property type="match status" value="1"/>
</dbReference>
<evidence type="ECO:0000313" key="7">
    <source>
        <dbReference type="EMBL" id="QSV45975.1"/>
    </source>
</evidence>
<keyword evidence="4" id="KW-0812">Transmembrane</keyword>
<accession>A0ABX7Q4S2</accession>
<name>A0ABX7Q4S2_9BACT</name>
<protein>
    <submittedName>
        <fullName evidence="7">Methyl-accepting chemotaxis protein</fullName>
    </submittedName>
</protein>
<keyword evidence="4" id="KW-1133">Transmembrane helix</keyword>
<dbReference type="CDD" id="cd06225">
    <property type="entry name" value="HAMP"/>
    <property type="match status" value="1"/>
</dbReference>
<evidence type="ECO:0000259" key="6">
    <source>
        <dbReference type="PROSITE" id="PS50885"/>
    </source>
</evidence>
<evidence type="ECO:0000256" key="4">
    <source>
        <dbReference type="SAM" id="Phobius"/>
    </source>
</evidence>
<comment type="similarity">
    <text evidence="2">Belongs to the methyl-accepting chemotaxis (MCP) protein family.</text>
</comment>